<dbReference type="EMBL" id="UGPY01000001">
    <property type="protein sequence ID" value="STY97171.1"/>
    <property type="molecule type" value="Genomic_DNA"/>
</dbReference>
<dbReference type="AlphaFoldDB" id="A0A378Q8P1"/>
<name>A0A378Q8P1_FAUOS</name>
<proteinExistence type="predicted"/>
<keyword evidence="2" id="KW-1185">Reference proteome</keyword>
<organism evidence="1 2">
    <name type="scientific">Faucicola osloensis</name>
    <name type="common">Moraxella osloensis</name>
    <dbReference type="NCBI Taxonomy" id="34062"/>
    <lineage>
        <taxon>Bacteria</taxon>
        <taxon>Pseudomonadati</taxon>
        <taxon>Pseudomonadota</taxon>
        <taxon>Gammaproteobacteria</taxon>
        <taxon>Moraxellales</taxon>
        <taxon>Moraxellaceae</taxon>
        <taxon>Faucicola</taxon>
    </lineage>
</organism>
<sequence length="40" mass="4650">MLYKDEKGTYVLRHSFTTKSGKKIVSKNGKPFKIYISNNK</sequence>
<reference evidence="1 2" key="1">
    <citation type="submission" date="2018-06" db="EMBL/GenBank/DDBJ databases">
        <authorList>
            <consortium name="Pathogen Informatics"/>
            <person name="Doyle S."/>
        </authorList>
    </citation>
    <scope>NUCLEOTIDE SEQUENCE [LARGE SCALE GENOMIC DNA]</scope>
    <source>
        <strain evidence="1 2">NCTC10465</strain>
    </source>
</reference>
<protein>
    <submittedName>
        <fullName evidence="1">Uncharacterized protein</fullName>
    </submittedName>
</protein>
<evidence type="ECO:0000313" key="2">
    <source>
        <dbReference type="Proteomes" id="UP000255230"/>
    </source>
</evidence>
<accession>A0A378Q8P1</accession>
<gene>
    <name evidence="1" type="ORF">NCTC10465_00949</name>
</gene>
<evidence type="ECO:0000313" key="1">
    <source>
        <dbReference type="EMBL" id="STY97171.1"/>
    </source>
</evidence>
<dbReference type="Proteomes" id="UP000255230">
    <property type="component" value="Unassembled WGS sequence"/>
</dbReference>